<dbReference type="InterPro" id="IPR036915">
    <property type="entry name" value="Cyclin-like_sf"/>
</dbReference>
<organism evidence="5 6">
    <name type="scientific">Trichoderma aggressivum f. europaeum</name>
    <dbReference type="NCBI Taxonomy" id="173218"/>
    <lineage>
        <taxon>Eukaryota</taxon>
        <taxon>Fungi</taxon>
        <taxon>Dikarya</taxon>
        <taxon>Ascomycota</taxon>
        <taxon>Pezizomycotina</taxon>
        <taxon>Sordariomycetes</taxon>
        <taxon>Hypocreomycetidae</taxon>
        <taxon>Hypocreales</taxon>
        <taxon>Hypocreaceae</taxon>
        <taxon>Trichoderma</taxon>
    </lineage>
</organism>
<feature type="domain" description="Transcription factor TFIIB cyclin-like" evidence="4">
    <location>
        <begin position="218"/>
        <end position="306"/>
    </location>
</feature>
<dbReference type="AlphaFoldDB" id="A0AAE1JBP2"/>
<dbReference type="Proteomes" id="UP001273209">
    <property type="component" value="Unassembled WGS sequence"/>
</dbReference>
<dbReference type="GO" id="GO:0016251">
    <property type="term" value="F:RNA polymerase II general transcription initiation factor activity"/>
    <property type="evidence" value="ECO:0007669"/>
    <property type="project" value="TreeGrafter"/>
</dbReference>
<feature type="domain" description="Transcription factor TFIIB cyclin-like" evidence="4">
    <location>
        <begin position="380"/>
        <end position="442"/>
    </location>
</feature>
<feature type="compositionally biased region" description="Polar residues" evidence="3">
    <location>
        <begin position="369"/>
        <end position="378"/>
    </location>
</feature>
<dbReference type="Pfam" id="PF00382">
    <property type="entry name" value="TFIIB"/>
    <property type="match status" value="2"/>
</dbReference>
<dbReference type="GO" id="GO:0070897">
    <property type="term" value="P:transcription preinitiation complex assembly"/>
    <property type="evidence" value="ECO:0007669"/>
    <property type="project" value="InterPro"/>
</dbReference>
<dbReference type="EMBL" id="JAWRVG010000006">
    <property type="protein sequence ID" value="KAK4081686.1"/>
    <property type="molecule type" value="Genomic_DNA"/>
</dbReference>
<dbReference type="RefSeq" id="XP_062758639.1">
    <property type="nucleotide sequence ID" value="XM_062896607.1"/>
</dbReference>
<feature type="compositionally biased region" description="Basic and acidic residues" evidence="3">
    <location>
        <begin position="482"/>
        <end position="491"/>
    </location>
</feature>
<dbReference type="PANTHER" id="PTHR11618:SF13">
    <property type="entry name" value="TRANSCRIPTION INITIATION FACTOR IIB"/>
    <property type="match status" value="1"/>
</dbReference>
<comment type="caution">
    <text evidence="5">The sequence shown here is derived from an EMBL/GenBank/DDBJ whole genome shotgun (WGS) entry which is preliminary data.</text>
</comment>
<feature type="compositionally biased region" description="Low complexity" evidence="3">
    <location>
        <begin position="550"/>
        <end position="559"/>
    </location>
</feature>
<dbReference type="GO" id="GO:0005634">
    <property type="term" value="C:nucleus"/>
    <property type="evidence" value="ECO:0007669"/>
    <property type="project" value="TreeGrafter"/>
</dbReference>
<protein>
    <recommendedName>
        <fullName evidence="4">Transcription factor TFIIB cyclin-like domain-containing protein</fullName>
    </recommendedName>
</protein>
<dbReference type="GO" id="GO:0006367">
    <property type="term" value="P:transcription initiation at RNA polymerase II promoter"/>
    <property type="evidence" value="ECO:0007669"/>
    <property type="project" value="TreeGrafter"/>
</dbReference>
<dbReference type="InterPro" id="IPR000812">
    <property type="entry name" value="TFIIB"/>
</dbReference>
<dbReference type="GeneID" id="87916512"/>
<feature type="region of interest" description="Disordered" evidence="3">
    <location>
        <begin position="155"/>
        <end position="215"/>
    </location>
</feature>
<keyword evidence="1" id="KW-0805">Transcription regulation</keyword>
<dbReference type="GO" id="GO:0097550">
    <property type="term" value="C:transcription preinitiation complex"/>
    <property type="evidence" value="ECO:0007669"/>
    <property type="project" value="TreeGrafter"/>
</dbReference>
<gene>
    <name evidence="5" type="ORF">Triagg1_2427</name>
</gene>
<dbReference type="SUPFAM" id="SSF47954">
    <property type="entry name" value="Cyclin-like"/>
    <property type="match status" value="2"/>
</dbReference>
<dbReference type="InterPro" id="IPR013150">
    <property type="entry name" value="TFIIB_cyclin"/>
</dbReference>
<dbReference type="GO" id="GO:0017025">
    <property type="term" value="F:TBP-class protein binding"/>
    <property type="evidence" value="ECO:0007669"/>
    <property type="project" value="InterPro"/>
</dbReference>
<dbReference type="Gene3D" id="1.10.472.10">
    <property type="entry name" value="Cyclin-like"/>
    <property type="match status" value="2"/>
</dbReference>
<feature type="region of interest" description="Disordered" evidence="3">
    <location>
        <begin position="311"/>
        <end position="378"/>
    </location>
</feature>
<evidence type="ECO:0000259" key="4">
    <source>
        <dbReference type="Pfam" id="PF00382"/>
    </source>
</evidence>
<feature type="compositionally biased region" description="Basic residues" evidence="3">
    <location>
        <begin position="634"/>
        <end position="652"/>
    </location>
</feature>
<evidence type="ECO:0000256" key="2">
    <source>
        <dbReference type="ARBA" id="ARBA00023163"/>
    </source>
</evidence>
<feature type="compositionally biased region" description="Basic and acidic residues" evidence="3">
    <location>
        <begin position="509"/>
        <end position="520"/>
    </location>
</feature>
<accession>A0AAE1JBP2</accession>
<name>A0AAE1JBP2_9HYPO</name>
<keyword evidence="2" id="KW-0804">Transcription</keyword>
<dbReference type="PANTHER" id="PTHR11618">
    <property type="entry name" value="TRANSCRIPTION INITIATION FACTOR IIB-RELATED"/>
    <property type="match status" value="1"/>
</dbReference>
<feature type="compositionally biased region" description="Basic and acidic residues" evidence="3">
    <location>
        <begin position="185"/>
        <end position="194"/>
    </location>
</feature>
<evidence type="ECO:0000256" key="1">
    <source>
        <dbReference type="ARBA" id="ARBA00023015"/>
    </source>
</evidence>
<sequence>MNTAVPNYRDPAWSWPYEKFNFKHKDLFTTLHDRFNTQTLPLQDLPEFHSDVCELVDECDTEEELYSALEKRKEKRINQLRTAWSDIKAIMWYKPALMACRVCHEDDYKDTERPPGSLNDTKLERLAAFRRYARTPSFDNIVAFFDGYARDERNERSAKWTGRGRQRGIEDDPSAATPGPTEAAEQDKKPEPSRRASSGAPGGSRPTSSSGRHHEAREDLMQAYKVIDRLCEMIDVEATVANEAKDLFRRMDEDKITQDNPKEAAIDGCMFLACQSHRVVRTDRLIFEKLGAERKKVRKVVKEFYDSQTRFPHAEGEDATQKPVQTTVRDSTNEEDAQGSQQKRRQESDADKPESSRKASPGTPGDRSQPLSPTGQHSQVYKKIEELCEKINAGEIVSNEAKNIFRRVHKHPVLNGESQEDTLDACILEACRRHDAVQKFREGFYPTYTVVQKQKVIRLSWHVGRPPLRFPFAEGESDGNSDAERGAASRDKSKRAEKRKRPDDSEDEARDKRPRTDHGSVPDCFRVPDSPIRKPFDGRVYVYDAPPDPWSSDSSDSSSRGVSPVAAPRDDAEDTANWQWPRKKTQMPAPSASGHSPPNQHPGAADAGQAPPRGDAKQPPAKDTFADAVDSKRSKGKSRANHRQRVDKRRSGRERETPSPQKQPLQKNRRERKASPSVDQVVRSRRSSRRDTRQKLLFLDEDGTPCVADYERKM</sequence>
<evidence type="ECO:0000256" key="3">
    <source>
        <dbReference type="SAM" id="MobiDB-lite"/>
    </source>
</evidence>
<keyword evidence="6" id="KW-1185">Reference proteome</keyword>
<feature type="compositionally biased region" description="Low complexity" evidence="3">
    <location>
        <begin position="195"/>
        <end position="210"/>
    </location>
</feature>
<feature type="compositionally biased region" description="Basic and acidic residues" evidence="3">
    <location>
        <begin position="344"/>
        <end position="357"/>
    </location>
</feature>
<evidence type="ECO:0000313" key="5">
    <source>
        <dbReference type="EMBL" id="KAK4081686.1"/>
    </source>
</evidence>
<proteinExistence type="predicted"/>
<feature type="region of interest" description="Disordered" evidence="3">
    <location>
        <begin position="470"/>
        <end position="696"/>
    </location>
</feature>
<evidence type="ECO:0000313" key="6">
    <source>
        <dbReference type="Proteomes" id="UP001273209"/>
    </source>
</evidence>
<reference evidence="5" key="1">
    <citation type="submission" date="2023-11" db="EMBL/GenBank/DDBJ databases">
        <title>The genome sequences of three competitors of mushroom-forming fungi.</title>
        <authorList>
            <person name="Beijen E."/>
            <person name="Ohm R.A."/>
        </authorList>
    </citation>
    <scope>NUCLEOTIDE SEQUENCE</scope>
    <source>
        <strain evidence="5">CBS 100526</strain>
    </source>
</reference>